<dbReference type="PANTHER" id="PTHR21060">
    <property type="entry name" value="ACETATE KINASE"/>
    <property type="match status" value="1"/>
</dbReference>
<keyword evidence="2 9" id="KW-0963">Cytoplasm</keyword>
<keyword evidence="12" id="KW-1185">Reference proteome</keyword>
<evidence type="ECO:0000256" key="4">
    <source>
        <dbReference type="ARBA" id="ARBA00022723"/>
    </source>
</evidence>
<comment type="function">
    <text evidence="9">Catalyzes the formation of acetyl phosphate from acetate and ATP. Can also catalyze the reverse reaction.</text>
</comment>
<comment type="subunit">
    <text evidence="9">Homodimer.</text>
</comment>
<comment type="subcellular location">
    <subcellularLocation>
        <location evidence="9">Cytoplasm</location>
    </subcellularLocation>
</comment>
<dbReference type="Gene3D" id="3.30.420.40">
    <property type="match status" value="2"/>
</dbReference>
<evidence type="ECO:0000313" key="12">
    <source>
        <dbReference type="Proteomes" id="UP000605099"/>
    </source>
</evidence>
<evidence type="ECO:0000313" key="11">
    <source>
        <dbReference type="EMBL" id="GGN46094.1"/>
    </source>
</evidence>
<evidence type="ECO:0000256" key="7">
    <source>
        <dbReference type="ARBA" id="ARBA00022840"/>
    </source>
</evidence>
<proteinExistence type="inferred from homology"/>
<feature type="binding site" evidence="9">
    <location>
        <position position="266"/>
    </location>
    <ligand>
        <name>Mg(2+)</name>
        <dbReference type="ChEBI" id="CHEBI:18420"/>
    </ligand>
</feature>
<feature type="site" description="Transition state stabilizer" evidence="9">
    <location>
        <position position="67"/>
    </location>
</feature>
<evidence type="ECO:0000256" key="1">
    <source>
        <dbReference type="ARBA" id="ARBA00008748"/>
    </source>
</evidence>
<gene>
    <name evidence="9" type="primary">ackA</name>
    <name evidence="11" type="ORF">GCM10011349_12820</name>
</gene>
<evidence type="ECO:0000256" key="5">
    <source>
        <dbReference type="ARBA" id="ARBA00022741"/>
    </source>
</evidence>
<dbReference type="PANTHER" id="PTHR21060:SF21">
    <property type="entry name" value="ACETATE KINASE"/>
    <property type="match status" value="1"/>
</dbReference>
<dbReference type="InterPro" id="IPR004372">
    <property type="entry name" value="Ac/propionate_kinase"/>
</dbReference>
<sequence length="287" mass="31036">MREFVPLAPLHQPHNLAGITAVRNARPDLSQIACFDTAFHHGMPHLATLTGLPRELRDQGIRRYGFHGLSYEYVVERLRSEEVDVDGERVIVAHLGNGASMCALKGGRSVETTMGFSTLSGLPMGTRCGDLDPGIILYLLTEMDLSADRLRHLLYEESGLLGLSGFSRNMQELLARPTDHSALEAVAYFCYQARSHLAALTAVLGGLDRLVFTGGIGANAPMVRADICADLGYLGVALDPTRNTAGARVISSAAGRVVVEAFATDEEQMIAQHMRRLLAAQPARQVA</sequence>
<organism evidence="11 12">
    <name type="scientific">Novosphingobium indicum</name>
    <dbReference type="NCBI Taxonomy" id="462949"/>
    <lineage>
        <taxon>Bacteria</taxon>
        <taxon>Pseudomonadati</taxon>
        <taxon>Pseudomonadota</taxon>
        <taxon>Alphaproteobacteria</taxon>
        <taxon>Sphingomonadales</taxon>
        <taxon>Sphingomonadaceae</taxon>
        <taxon>Novosphingobium</taxon>
    </lineage>
</organism>
<evidence type="ECO:0000256" key="3">
    <source>
        <dbReference type="ARBA" id="ARBA00022679"/>
    </source>
</evidence>
<feature type="active site" description="Proton donor/acceptor" evidence="9">
    <location>
        <position position="36"/>
    </location>
</feature>
<accession>A0ABQ2JEU0</accession>
<name>A0ABQ2JEU0_9SPHN</name>
<keyword evidence="5 9" id="KW-0547">Nucleotide-binding</keyword>
<evidence type="ECO:0000256" key="6">
    <source>
        <dbReference type="ARBA" id="ARBA00022777"/>
    </source>
</evidence>
<dbReference type="Proteomes" id="UP000605099">
    <property type="component" value="Unassembled WGS sequence"/>
</dbReference>
<comment type="catalytic activity">
    <reaction evidence="9">
        <text>acetate + ATP = acetyl phosphate + ADP</text>
        <dbReference type="Rhea" id="RHEA:11352"/>
        <dbReference type="ChEBI" id="CHEBI:22191"/>
        <dbReference type="ChEBI" id="CHEBI:30089"/>
        <dbReference type="ChEBI" id="CHEBI:30616"/>
        <dbReference type="ChEBI" id="CHEBI:456216"/>
        <dbReference type="EC" id="2.7.2.1"/>
    </reaction>
</comment>
<feature type="binding site" evidence="9">
    <location>
        <begin position="94"/>
        <end position="98"/>
    </location>
    <ligand>
        <name>ATP</name>
        <dbReference type="ChEBI" id="CHEBI:30616"/>
    </ligand>
</feature>
<dbReference type="PRINTS" id="PR00471">
    <property type="entry name" value="ACETATEKNASE"/>
</dbReference>
<dbReference type="PROSITE" id="PS01076">
    <property type="entry name" value="ACETATE_KINASE_2"/>
    <property type="match status" value="1"/>
</dbReference>
<dbReference type="HAMAP" id="MF_00020">
    <property type="entry name" value="Acetate_kinase"/>
    <property type="match status" value="1"/>
</dbReference>
<keyword evidence="7 9" id="KW-0067">ATP-binding</keyword>
<evidence type="ECO:0000256" key="8">
    <source>
        <dbReference type="ARBA" id="ARBA00022842"/>
    </source>
</evidence>
<feature type="site" description="Transition state stabilizer" evidence="9">
    <location>
        <position position="127"/>
    </location>
</feature>
<reference evidence="12" key="1">
    <citation type="journal article" date="2019" name="Int. J. Syst. Evol. Microbiol.">
        <title>The Global Catalogue of Microorganisms (GCM) 10K type strain sequencing project: providing services to taxonomists for standard genome sequencing and annotation.</title>
        <authorList>
            <consortium name="The Broad Institute Genomics Platform"/>
            <consortium name="The Broad Institute Genome Sequencing Center for Infectious Disease"/>
            <person name="Wu L."/>
            <person name="Ma J."/>
        </authorList>
    </citation>
    <scope>NUCLEOTIDE SEQUENCE [LARGE SCALE GENOMIC DNA]</scope>
    <source>
        <strain evidence="12">CGMCC 1.6784</strain>
    </source>
</reference>
<comment type="caution">
    <text evidence="9">Lacks conserved residue(s) required for the propagation of feature annotation.</text>
</comment>
<dbReference type="EC" id="2.7.2.1" evidence="9"/>
<keyword evidence="8 9" id="KW-0460">Magnesium</keyword>
<keyword evidence="3 9" id="KW-0808">Transferase</keyword>
<comment type="cofactor">
    <cofactor evidence="9">
        <name>Mg(2+)</name>
        <dbReference type="ChEBI" id="CHEBI:18420"/>
    </cofactor>
    <cofactor evidence="9">
        <name>Mn(2+)</name>
        <dbReference type="ChEBI" id="CHEBI:29035"/>
    </cofactor>
    <text evidence="9">Mg(2+). Can also accept Mn(2+).</text>
</comment>
<dbReference type="InterPro" id="IPR043129">
    <property type="entry name" value="ATPase_NBD"/>
</dbReference>
<keyword evidence="4 9" id="KW-0479">Metal-binding</keyword>
<evidence type="ECO:0000256" key="9">
    <source>
        <dbReference type="HAMAP-Rule" id="MF_00020"/>
    </source>
</evidence>
<dbReference type="Pfam" id="PF00871">
    <property type="entry name" value="Acetate_kinase"/>
    <property type="match status" value="1"/>
</dbReference>
<dbReference type="InterPro" id="IPR000890">
    <property type="entry name" value="Aliphatic_acid_kin_short-chain"/>
</dbReference>
<protein>
    <recommendedName>
        <fullName evidence="9">Acetate kinase</fullName>
        <ecNumber evidence="9">2.7.2.1</ecNumber>
    </recommendedName>
    <alternativeName>
        <fullName evidence="9">Acetokinase</fullName>
    </alternativeName>
</protein>
<keyword evidence="6 9" id="KW-0418">Kinase</keyword>
<evidence type="ECO:0000256" key="10">
    <source>
        <dbReference type="RuleBase" id="RU003835"/>
    </source>
</evidence>
<comment type="similarity">
    <text evidence="1 9 10">Belongs to the acetokinase family.</text>
</comment>
<dbReference type="InterPro" id="IPR023865">
    <property type="entry name" value="Aliphatic_acid_kinase_CS"/>
</dbReference>
<comment type="caution">
    <text evidence="11">The sequence shown here is derived from an EMBL/GenBank/DDBJ whole genome shotgun (WGS) entry which is preliminary data.</text>
</comment>
<dbReference type="EMBL" id="BMLK01000005">
    <property type="protein sequence ID" value="GGN46094.1"/>
    <property type="molecule type" value="Genomic_DNA"/>
</dbReference>
<dbReference type="SUPFAM" id="SSF53067">
    <property type="entry name" value="Actin-like ATPase domain"/>
    <property type="match status" value="2"/>
</dbReference>
<evidence type="ECO:0000256" key="2">
    <source>
        <dbReference type="ARBA" id="ARBA00022490"/>
    </source>
</evidence>
<comment type="pathway">
    <text evidence="9">Metabolic intermediate biosynthesis; acetyl-CoA biosynthesis; acetyl-CoA from acetate: step 1/2.</text>
</comment>